<keyword evidence="1 4" id="KW-0808">Transferase</keyword>
<evidence type="ECO:0000259" key="3">
    <source>
        <dbReference type="Pfam" id="PF13439"/>
    </source>
</evidence>
<evidence type="ECO:0000259" key="2">
    <source>
        <dbReference type="Pfam" id="PF00534"/>
    </source>
</evidence>
<dbReference type="CDD" id="cd03809">
    <property type="entry name" value="GT4_MtfB-like"/>
    <property type="match status" value="1"/>
</dbReference>
<dbReference type="Pfam" id="PF00534">
    <property type="entry name" value="Glycos_transf_1"/>
    <property type="match status" value="1"/>
</dbReference>
<dbReference type="InterPro" id="IPR028098">
    <property type="entry name" value="Glyco_trans_4-like_N"/>
</dbReference>
<dbReference type="EMBL" id="FOIQ01000006">
    <property type="protein sequence ID" value="SEW23315.1"/>
    <property type="molecule type" value="Genomic_DNA"/>
</dbReference>
<accession>A0A1I0Q8W2</accession>
<dbReference type="GO" id="GO:0009103">
    <property type="term" value="P:lipopolysaccharide biosynthetic process"/>
    <property type="evidence" value="ECO:0007669"/>
    <property type="project" value="TreeGrafter"/>
</dbReference>
<protein>
    <submittedName>
        <fullName evidence="4">Glycosyltransferase involved in cell wall bisynthesis</fullName>
    </submittedName>
</protein>
<evidence type="ECO:0000256" key="1">
    <source>
        <dbReference type="ARBA" id="ARBA00022679"/>
    </source>
</evidence>
<organism evidence="4 5">
    <name type="scientific">Prevotella aff. ruminicola Tc2-24</name>
    <dbReference type="NCBI Taxonomy" id="81582"/>
    <lineage>
        <taxon>Bacteria</taxon>
        <taxon>Pseudomonadati</taxon>
        <taxon>Bacteroidota</taxon>
        <taxon>Bacteroidia</taxon>
        <taxon>Bacteroidales</taxon>
        <taxon>Prevotellaceae</taxon>
        <taxon>Prevotella</taxon>
    </lineage>
</organism>
<dbReference type="RefSeq" id="WP_091899974.1">
    <property type="nucleotide sequence ID" value="NZ_FOIQ01000006.1"/>
</dbReference>
<dbReference type="GO" id="GO:0016757">
    <property type="term" value="F:glycosyltransferase activity"/>
    <property type="evidence" value="ECO:0007669"/>
    <property type="project" value="InterPro"/>
</dbReference>
<gene>
    <name evidence="4" type="ORF">SAMN04487850_2251</name>
</gene>
<dbReference type="Proteomes" id="UP000199373">
    <property type="component" value="Unassembled WGS sequence"/>
</dbReference>
<dbReference type="AlphaFoldDB" id="A0A1I0Q8W2"/>
<dbReference type="SUPFAM" id="SSF53756">
    <property type="entry name" value="UDP-Glycosyltransferase/glycogen phosphorylase"/>
    <property type="match status" value="1"/>
</dbReference>
<proteinExistence type="predicted"/>
<evidence type="ECO:0000313" key="5">
    <source>
        <dbReference type="Proteomes" id="UP000199373"/>
    </source>
</evidence>
<keyword evidence="5" id="KW-1185">Reference proteome</keyword>
<dbReference type="Gene3D" id="3.40.50.2000">
    <property type="entry name" value="Glycogen Phosphorylase B"/>
    <property type="match status" value="2"/>
</dbReference>
<dbReference type="Pfam" id="PF13439">
    <property type="entry name" value="Glyco_transf_4"/>
    <property type="match status" value="1"/>
</dbReference>
<dbReference type="InterPro" id="IPR001296">
    <property type="entry name" value="Glyco_trans_1"/>
</dbReference>
<feature type="domain" description="Glycosyl transferase family 1" evidence="2">
    <location>
        <begin position="175"/>
        <end position="310"/>
    </location>
</feature>
<dbReference type="PANTHER" id="PTHR46401:SF2">
    <property type="entry name" value="GLYCOSYLTRANSFERASE WBBK-RELATED"/>
    <property type="match status" value="1"/>
</dbReference>
<reference evidence="4 5" key="1">
    <citation type="submission" date="2016-10" db="EMBL/GenBank/DDBJ databases">
        <authorList>
            <person name="de Groot N.N."/>
        </authorList>
    </citation>
    <scope>NUCLEOTIDE SEQUENCE [LARGE SCALE GENOMIC DNA]</scope>
    <source>
        <strain evidence="4 5">TC2-24</strain>
    </source>
</reference>
<dbReference type="PANTHER" id="PTHR46401">
    <property type="entry name" value="GLYCOSYLTRANSFERASE WBBK-RELATED"/>
    <property type="match status" value="1"/>
</dbReference>
<evidence type="ECO:0000313" key="4">
    <source>
        <dbReference type="EMBL" id="SEW23315.1"/>
    </source>
</evidence>
<sequence length="353" mass="41375">MHNVLVDFSHLADLNGFGEIARNYAPLLAQAKLTDIHLIYIVPDHLIGTFGPRIDYIRRRHKREDLRKLDKHIDLWHATDQQYHLRGGDGRTLQLLTVHDLNFLREKSGLHRLRHVVQLWWRMRCSDHLTCISKYVKDDILQHYKLGSKVPDVIYNGIESCEDELQVRPAFVGANDEKFFFTIGQIREKKNFQTLVPMMRYFPDHKLYICGDDHFAFAQELRKLIREQGEGRVIMTGKIKDEEKHWLYAHAQAFLFPSRLEGFGIPVLEAMRYRCKVFSSRFSSLPEVCSEHASYFDDYTPETMAKVVREGVATWEKNGPQATAALTYSQGFNYDIYTETYIRLYRQLLTEGK</sequence>
<feature type="domain" description="Glycosyltransferase subfamily 4-like N-terminal" evidence="3">
    <location>
        <begin position="48"/>
        <end position="159"/>
    </location>
</feature>
<name>A0A1I0Q8W2_9BACT</name>